<feature type="non-terminal residue" evidence="2">
    <location>
        <position position="77"/>
    </location>
</feature>
<gene>
    <name evidence="2" type="ORF">AVDCRST_MAG51-1997</name>
</gene>
<sequence length="77" mass="7934">APCSRLDGAGGRRGRRARGPAAGGMGRRLAGVRGDRARLWARDPGRPVGLRAAGAGGGCFRLGSRACRLVADRRPAL</sequence>
<protein>
    <submittedName>
        <fullName evidence="2">Uncharacterized protein</fullName>
    </submittedName>
</protein>
<name>A0A6J4PSU1_9BURK</name>
<feature type="non-terminal residue" evidence="2">
    <location>
        <position position="1"/>
    </location>
</feature>
<dbReference type="AlphaFoldDB" id="A0A6J4PSU1"/>
<evidence type="ECO:0000256" key="1">
    <source>
        <dbReference type="SAM" id="MobiDB-lite"/>
    </source>
</evidence>
<reference evidence="2" key="1">
    <citation type="submission" date="2020-02" db="EMBL/GenBank/DDBJ databases">
        <authorList>
            <person name="Meier V. D."/>
        </authorList>
    </citation>
    <scope>NUCLEOTIDE SEQUENCE</scope>
    <source>
        <strain evidence="2">AVDCRST_MAG51</strain>
    </source>
</reference>
<organism evidence="2">
    <name type="scientific">uncultured Ramlibacter sp</name>
    <dbReference type="NCBI Taxonomy" id="260755"/>
    <lineage>
        <taxon>Bacteria</taxon>
        <taxon>Pseudomonadati</taxon>
        <taxon>Pseudomonadota</taxon>
        <taxon>Betaproteobacteria</taxon>
        <taxon>Burkholderiales</taxon>
        <taxon>Comamonadaceae</taxon>
        <taxon>Ramlibacter</taxon>
        <taxon>environmental samples</taxon>
    </lineage>
</organism>
<proteinExistence type="predicted"/>
<evidence type="ECO:0000313" key="2">
    <source>
        <dbReference type="EMBL" id="CAA9420810.1"/>
    </source>
</evidence>
<feature type="region of interest" description="Disordered" evidence="1">
    <location>
        <begin position="1"/>
        <end position="28"/>
    </location>
</feature>
<dbReference type="EMBL" id="CADCUX010000425">
    <property type="protein sequence ID" value="CAA9420810.1"/>
    <property type="molecule type" value="Genomic_DNA"/>
</dbReference>
<accession>A0A6J4PSU1</accession>